<reference evidence="4" key="3">
    <citation type="submission" date="2015-06" db="UniProtKB">
        <authorList>
            <consortium name="EnsemblMetazoa"/>
        </authorList>
    </citation>
    <scope>IDENTIFICATION</scope>
</reference>
<keyword evidence="2" id="KW-1133">Transmembrane helix</keyword>
<dbReference type="HOGENOM" id="CLU_649382_0_0_1"/>
<evidence type="ECO:0000313" key="5">
    <source>
        <dbReference type="Proteomes" id="UP000015101"/>
    </source>
</evidence>
<feature type="region of interest" description="Disordered" evidence="1">
    <location>
        <begin position="279"/>
        <end position="316"/>
    </location>
</feature>
<evidence type="ECO:0000256" key="2">
    <source>
        <dbReference type="SAM" id="Phobius"/>
    </source>
</evidence>
<protein>
    <submittedName>
        <fullName evidence="3 4">Uncharacterized protein</fullName>
    </submittedName>
</protein>
<keyword evidence="5" id="KW-1185">Reference proteome</keyword>
<dbReference type="PANTHER" id="PTHR24637:SF421">
    <property type="entry name" value="CUTICLE COLLAGEN DPY-2"/>
    <property type="match status" value="1"/>
</dbReference>
<dbReference type="EMBL" id="KB096590">
    <property type="protein sequence ID" value="ESO03573.1"/>
    <property type="molecule type" value="Genomic_DNA"/>
</dbReference>
<sequence>MRLNKHMHVRIDVTMTAKRIIFALFVTFVRVSRTNIVKLGPTISGSNSPYDVTSARKVFLLPDYVPYNGAELFAFSVLLSSLDAFSLLVLRPQSLSVSEVGSPAAICSKEVYDQVGQYQFFPMSSAGNLENVYLESFQLNQGCTKLNKGDRFGLFFSNDRTSIATYLTPSSSNLTNSWCGSFIDLSKDSYDFSGRISSTIAFDKLPIPYTLQINLYLNYADDSSAGAGSSSPGSVGKCTNGLLIPRSLASNVTAKPTVPPFYKGVQGSKGQAGVKGATGFQGIPGQQGSQGQPGKIGPTGSTGETGQTGPMGNTGWIGNTGATGFMGATGSLGPTGLQGPIGVLGDTGEPGFRGKNYTKDLGKKHTNENKNNDTGQVSMLISESFFDKDIAIIALFIWLPIISFLCLLTLIIIIVLCVKIAKF</sequence>
<dbReference type="eggNOG" id="KOG3544">
    <property type="taxonomic scope" value="Eukaryota"/>
</dbReference>
<reference evidence="3 5" key="2">
    <citation type="journal article" date="2013" name="Nature">
        <title>Insights into bilaterian evolution from three spiralian genomes.</title>
        <authorList>
            <person name="Simakov O."/>
            <person name="Marletaz F."/>
            <person name="Cho S.J."/>
            <person name="Edsinger-Gonzales E."/>
            <person name="Havlak P."/>
            <person name="Hellsten U."/>
            <person name="Kuo D.H."/>
            <person name="Larsson T."/>
            <person name="Lv J."/>
            <person name="Arendt D."/>
            <person name="Savage R."/>
            <person name="Osoegawa K."/>
            <person name="de Jong P."/>
            <person name="Grimwood J."/>
            <person name="Chapman J.A."/>
            <person name="Shapiro H."/>
            <person name="Aerts A."/>
            <person name="Otillar R.P."/>
            <person name="Terry A.Y."/>
            <person name="Boore J.L."/>
            <person name="Grigoriev I.V."/>
            <person name="Lindberg D.R."/>
            <person name="Seaver E.C."/>
            <person name="Weisblat D.A."/>
            <person name="Putnam N.H."/>
            <person name="Rokhsar D.S."/>
        </authorList>
    </citation>
    <scope>NUCLEOTIDE SEQUENCE</scope>
</reference>
<dbReference type="KEGG" id="hro:HELRODRAFT_191878"/>
<name>T1FTD7_HELRO</name>
<keyword evidence="2" id="KW-0472">Membrane</keyword>
<dbReference type="InterPro" id="IPR008160">
    <property type="entry name" value="Collagen"/>
</dbReference>
<dbReference type="EMBL" id="AMQM01004497">
    <property type="status" value="NOT_ANNOTATED_CDS"/>
    <property type="molecule type" value="Genomic_DNA"/>
</dbReference>
<dbReference type="InParanoid" id="T1FTD7"/>
<evidence type="ECO:0000313" key="3">
    <source>
        <dbReference type="EMBL" id="ESO03573.1"/>
    </source>
</evidence>
<feature type="compositionally biased region" description="Polar residues" evidence="1">
    <location>
        <begin position="299"/>
        <end position="316"/>
    </location>
</feature>
<dbReference type="EnsemblMetazoa" id="HelroT191878">
    <property type="protein sequence ID" value="HelroP191878"/>
    <property type="gene ID" value="HelroG191878"/>
</dbReference>
<feature type="transmembrane region" description="Helical" evidence="2">
    <location>
        <begin position="390"/>
        <end position="418"/>
    </location>
</feature>
<keyword evidence="2" id="KW-0812">Transmembrane</keyword>
<dbReference type="AlphaFoldDB" id="T1FTD7"/>
<organism evidence="4 5">
    <name type="scientific">Helobdella robusta</name>
    <name type="common">Californian leech</name>
    <dbReference type="NCBI Taxonomy" id="6412"/>
    <lineage>
        <taxon>Eukaryota</taxon>
        <taxon>Metazoa</taxon>
        <taxon>Spiralia</taxon>
        <taxon>Lophotrochozoa</taxon>
        <taxon>Annelida</taxon>
        <taxon>Clitellata</taxon>
        <taxon>Hirudinea</taxon>
        <taxon>Rhynchobdellida</taxon>
        <taxon>Glossiphoniidae</taxon>
        <taxon>Helobdella</taxon>
    </lineage>
</organism>
<evidence type="ECO:0000313" key="4">
    <source>
        <dbReference type="EnsemblMetazoa" id="HelroP191878"/>
    </source>
</evidence>
<reference evidence="5" key="1">
    <citation type="submission" date="2012-12" db="EMBL/GenBank/DDBJ databases">
        <authorList>
            <person name="Hellsten U."/>
            <person name="Grimwood J."/>
            <person name="Chapman J.A."/>
            <person name="Shapiro H."/>
            <person name="Aerts A."/>
            <person name="Otillar R.P."/>
            <person name="Terry A.Y."/>
            <person name="Boore J.L."/>
            <person name="Simakov O."/>
            <person name="Marletaz F."/>
            <person name="Cho S.-J."/>
            <person name="Edsinger-Gonzales E."/>
            <person name="Havlak P."/>
            <person name="Kuo D.-H."/>
            <person name="Larsson T."/>
            <person name="Lv J."/>
            <person name="Arendt D."/>
            <person name="Savage R."/>
            <person name="Osoegawa K."/>
            <person name="de Jong P."/>
            <person name="Lindberg D.R."/>
            <person name="Seaver E.C."/>
            <person name="Weisblat D.A."/>
            <person name="Putnam N.H."/>
            <person name="Grigoriev I.V."/>
            <person name="Rokhsar D.S."/>
        </authorList>
    </citation>
    <scope>NUCLEOTIDE SEQUENCE</scope>
</reference>
<dbReference type="Pfam" id="PF01391">
    <property type="entry name" value="Collagen"/>
    <property type="match status" value="1"/>
</dbReference>
<dbReference type="Proteomes" id="UP000015101">
    <property type="component" value="Unassembled WGS sequence"/>
</dbReference>
<gene>
    <name evidence="4" type="primary">20212084</name>
    <name evidence="3" type="ORF">HELRODRAFT_191878</name>
</gene>
<feature type="compositionally biased region" description="Low complexity" evidence="1">
    <location>
        <begin position="280"/>
        <end position="298"/>
    </location>
</feature>
<dbReference type="RefSeq" id="XP_009018130.1">
    <property type="nucleotide sequence ID" value="XM_009019882.1"/>
</dbReference>
<proteinExistence type="predicted"/>
<dbReference type="CTD" id="20212084"/>
<dbReference type="PANTHER" id="PTHR24637">
    <property type="entry name" value="COLLAGEN"/>
    <property type="match status" value="1"/>
</dbReference>
<evidence type="ECO:0000256" key="1">
    <source>
        <dbReference type="SAM" id="MobiDB-lite"/>
    </source>
</evidence>
<accession>T1FTD7</accession>
<dbReference type="GeneID" id="20212084"/>